<dbReference type="Proteomes" id="UP000095287">
    <property type="component" value="Unplaced"/>
</dbReference>
<dbReference type="InterPro" id="IPR002486">
    <property type="entry name" value="Col_cuticle_N"/>
</dbReference>
<evidence type="ECO:0000256" key="2">
    <source>
        <dbReference type="SAM" id="MobiDB-lite"/>
    </source>
</evidence>
<accession>A0A1I8AGG8</accession>
<dbReference type="WBParaSite" id="L893_g5491.t1">
    <property type="protein sequence ID" value="L893_g5491.t1"/>
    <property type="gene ID" value="L893_g5491"/>
</dbReference>
<feature type="compositionally biased region" description="Low complexity" evidence="2">
    <location>
        <begin position="191"/>
        <end position="257"/>
    </location>
</feature>
<keyword evidence="5" id="KW-1185">Reference proteome</keyword>
<feature type="compositionally biased region" description="Basic and acidic residues" evidence="2">
    <location>
        <begin position="171"/>
        <end position="185"/>
    </location>
</feature>
<keyword evidence="1" id="KW-0677">Repeat</keyword>
<feature type="compositionally biased region" description="Pro residues" evidence="2">
    <location>
        <begin position="325"/>
        <end position="334"/>
    </location>
</feature>
<keyword evidence="3" id="KW-0472">Membrane</keyword>
<keyword evidence="3" id="KW-0812">Transmembrane</keyword>
<feature type="transmembrane region" description="Helical" evidence="3">
    <location>
        <begin position="23"/>
        <end position="49"/>
    </location>
</feature>
<organism evidence="5 6">
    <name type="scientific">Steinernema glaseri</name>
    <dbReference type="NCBI Taxonomy" id="37863"/>
    <lineage>
        <taxon>Eukaryota</taxon>
        <taxon>Metazoa</taxon>
        <taxon>Ecdysozoa</taxon>
        <taxon>Nematoda</taxon>
        <taxon>Chromadorea</taxon>
        <taxon>Rhabditida</taxon>
        <taxon>Tylenchina</taxon>
        <taxon>Panagrolaimomorpha</taxon>
        <taxon>Strongyloidoidea</taxon>
        <taxon>Steinernematidae</taxon>
        <taxon>Steinernema</taxon>
    </lineage>
</organism>
<dbReference type="PANTHER" id="PTHR24637">
    <property type="entry name" value="COLLAGEN"/>
    <property type="match status" value="1"/>
</dbReference>
<dbReference type="InterPro" id="IPR008160">
    <property type="entry name" value="Collagen"/>
</dbReference>
<dbReference type="AlphaFoldDB" id="A0A1I8AGG8"/>
<feature type="compositionally biased region" description="Low complexity" evidence="2">
    <location>
        <begin position="153"/>
        <end position="170"/>
    </location>
</feature>
<sequence length="334" mass="33056">MTAKTEFQQEMEKFREAETFRRLAFVGIFLSTIAALTAIIAVPALYGYMQRIQSQLQTEAEYCKSATGTMWQQFAKTQAHKGVFERVKPQTGKEAFLVGTTLEDVMGAAGRAKRQAGYDTFVESAAVVNQVATQSIAHTCSCKIGPAGSAGAPGTDGQDGLDGLPGPDGKNGPDARPDELPKESDFCFDCPAGPAGPAGNAGPKGPTGNPGANGQDGAPGAPGTPGVAGPAGPKGQKGADGAQGPAGVPGVVKEVPVPAGPPGAPGAAGPQGPDGPKGADGLPGAVGPQGPAGDAGVNGVPGKDGEKGEQGPAGEQGPSGGCDHCPPPRTAPGY</sequence>
<evidence type="ECO:0000256" key="1">
    <source>
        <dbReference type="ARBA" id="ARBA00022737"/>
    </source>
</evidence>
<name>A0A1I8AGG8_9BILA</name>
<reference evidence="6" key="1">
    <citation type="submission" date="2016-11" db="UniProtKB">
        <authorList>
            <consortium name="WormBaseParasite"/>
        </authorList>
    </citation>
    <scope>IDENTIFICATION</scope>
</reference>
<protein>
    <submittedName>
        <fullName evidence="6">Col_cuticle_N domain-containing protein</fullName>
    </submittedName>
</protein>
<feature type="region of interest" description="Disordered" evidence="2">
    <location>
        <begin position="148"/>
        <end position="334"/>
    </location>
</feature>
<evidence type="ECO:0000256" key="3">
    <source>
        <dbReference type="SAM" id="Phobius"/>
    </source>
</evidence>
<feature type="domain" description="Nematode cuticle collagen N-terminal" evidence="4">
    <location>
        <begin position="22"/>
        <end position="74"/>
    </location>
</feature>
<evidence type="ECO:0000313" key="6">
    <source>
        <dbReference type="WBParaSite" id="L893_g5491.t1"/>
    </source>
</evidence>
<dbReference type="Pfam" id="PF01484">
    <property type="entry name" value="Col_cuticle_N"/>
    <property type="match status" value="1"/>
</dbReference>
<dbReference type="PANTHER" id="PTHR24637:SF301">
    <property type="entry name" value="NEMATODE CUTICLE COLLAGEN N-TERMINAL DOMAIN-CONTAINING PROTEIN"/>
    <property type="match status" value="1"/>
</dbReference>
<proteinExistence type="predicted"/>
<evidence type="ECO:0000313" key="5">
    <source>
        <dbReference type="Proteomes" id="UP000095287"/>
    </source>
</evidence>
<keyword evidence="3" id="KW-1133">Transmembrane helix</keyword>
<dbReference type="Pfam" id="PF01391">
    <property type="entry name" value="Collagen"/>
    <property type="match status" value="2"/>
</dbReference>
<dbReference type="SMART" id="SM01088">
    <property type="entry name" value="Col_cuticle_N"/>
    <property type="match status" value="1"/>
</dbReference>
<dbReference type="GO" id="GO:0042302">
    <property type="term" value="F:structural constituent of cuticle"/>
    <property type="evidence" value="ECO:0007669"/>
    <property type="project" value="InterPro"/>
</dbReference>
<feature type="compositionally biased region" description="Low complexity" evidence="2">
    <location>
        <begin position="265"/>
        <end position="280"/>
    </location>
</feature>
<evidence type="ECO:0000259" key="4">
    <source>
        <dbReference type="SMART" id="SM01088"/>
    </source>
</evidence>